<organism evidence="2 3">
    <name type="scientific">Nephila pilipes</name>
    <name type="common">Giant wood spider</name>
    <name type="synonym">Nephila maculata</name>
    <dbReference type="NCBI Taxonomy" id="299642"/>
    <lineage>
        <taxon>Eukaryota</taxon>
        <taxon>Metazoa</taxon>
        <taxon>Ecdysozoa</taxon>
        <taxon>Arthropoda</taxon>
        <taxon>Chelicerata</taxon>
        <taxon>Arachnida</taxon>
        <taxon>Araneae</taxon>
        <taxon>Araneomorphae</taxon>
        <taxon>Entelegynae</taxon>
        <taxon>Araneoidea</taxon>
        <taxon>Nephilidae</taxon>
        <taxon>Nephila</taxon>
    </lineage>
</organism>
<evidence type="ECO:0000313" key="2">
    <source>
        <dbReference type="EMBL" id="GFU28734.1"/>
    </source>
</evidence>
<name>A0A8X6QLP6_NEPPI</name>
<proteinExistence type="predicted"/>
<gene>
    <name evidence="2" type="ORF">NPIL_282311</name>
</gene>
<accession>A0A8X6QLP6</accession>
<keyword evidence="3" id="KW-1185">Reference proteome</keyword>
<reference evidence="2" key="1">
    <citation type="submission" date="2020-08" db="EMBL/GenBank/DDBJ databases">
        <title>Multicomponent nature underlies the extraordinary mechanical properties of spider dragline silk.</title>
        <authorList>
            <person name="Kono N."/>
            <person name="Nakamura H."/>
            <person name="Mori M."/>
            <person name="Yoshida Y."/>
            <person name="Ohtoshi R."/>
            <person name="Malay A.D."/>
            <person name="Moran D.A.P."/>
            <person name="Tomita M."/>
            <person name="Numata K."/>
            <person name="Arakawa K."/>
        </authorList>
    </citation>
    <scope>NUCLEOTIDE SEQUENCE</scope>
</reference>
<feature type="non-terminal residue" evidence="2">
    <location>
        <position position="25"/>
    </location>
</feature>
<dbReference type="AlphaFoldDB" id="A0A8X6QLP6"/>
<protein>
    <submittedName>
        <fullName evidence="2">Uncharacterized protein</fullName>
    </submittedName>
</protein>
<sequence>MEIFAALHESKTPRASTKESREGFL</sequence>
<evidence type="ECO:0000256" key="1">
    <source>
        <dbReference type="SAM" id="MobiDB-lite"/>
    </source>
</evidence>
<comment type="caution">
    <text evidence="2">The sequence shown here is derived from an EMBL/GenBank/DDBJ whole genome shotgun (WGS) entry which is preliminary data.</text>
</comment>
<evidence type="ECO:0000313" key="3">
    <source>
        <dbReference type="Proteomes" id="UP000887013"/>
    </source>
</evidence>
<feature type="region of interest" description="Disordered" evidence="1">
    <location>
        <begin position="1"/>
        <end position="25"/>
    </location>
</feature>
<dbReference type="EMBL" id="BMAW01033113">
    <property type="protein sequence ID" value="GFU28734.1"/>
    <property type="molecule type" value="Genomic_DNA"/>
</dbReference>
<dbReference type="Proteomes" id="UP000887013">
    <property type="component" value="Unassembled WGS sequence"/>
</dbReference>
<feature type="compositionally biased region" description="Basic and acidic residues" evidence="1">
    <location>
        <begin position="8"/>
        <end position="25"/>
    </location>
</feature>